<name>A0AA36NC95_9DINO</name>
<dbReference type="SMART" id="SM00356">
    <property type="entry name" value="ZnF_C3H1"/>
    <property type="match status" value="1"/>
</dbReference>
<feature type="domain" description="C3H1-type" evidence="6">
    <location>
        <begin position="363"/>
        <end position="390"/>
    </location>
</feature>
<dbReference type="EMBL" id="CAUJNA010003432">
    <property type="protein sequence ID" value="CAJ1401842.1"/>
    <property type="molecule type" value="Genomic_DNA"/>
</dbReference>
<keyword evidence="2 4" id="KW-0863">Zinc-finger</keyword>
<dbReference type="Gene3D" id="4.10.1000.10">
    <property type="entry name" value="Zinc finger, CCCH-type"/>
    <property type="match status" value="1"/>
</dbReference>
<comment type="caution">
    <text evidence="7">The sequence shown here is derived from an EMBL/GenBank/DDBJ whole genome shotgun (WGS) entry which is preliminary data.</text>
</comment>
<dbReference type="GO" id="GO:0008270">
    <property type="term" value="F:zinc ion binding"/>
    <property type="evidence" value="ECO:0007669"/>
    <property type="project" value="UniProtKB-KW"/>
</dbReference>
<evidence type="ECO:0000256" key="5">
    <source>
        <dbReference type="SAM" id="MobiDB-lite"/>
    </source>
</evidence>
<organism evidence="7 8">
    <name type="scientific">Effrenium voratum</name>
    <dbReference type="NCBI Taxonomy" id="2562239"/>
    <lineage>
        <taxon>Eukaryota</taxon>
        <taxon>Sar</taxon>
        <taxon>Alveolata</taxon>
        <taxon>Dinophyceae</taxon>
        <taxon>Suessiales</taxon>
        <taxon>Symbiodiniaceae</taxon>
        <taxon>Effrenium</taxon>
    </lineage>
</organism>
<feature type="region of interest" description="Disordered" evidence="5">
    <location>
        <begin position="388"/>
        <end position="476"/>
    </location>
</feature>
<dbReference type="InterPro" id="IPR036855">
    <property type="entry name" value="Znf_CCCH_sf"/>
</dbReference>
<gene>
    <name evidence="7" type="ORF">EVOR1521_LOCUS24905</name>
</gene>
<evidence type="ECO:0000256" key="4">
    <source>
        <dbReference type="PROSITE-ProRule" id="PRU00723"/>
    </source>
</evidence>
<evidence type="ECO:0000256" key="1">
    <source>
        <dbReference type="ARBA" id="ARBA00022723"/>
    </source>
</evidence>
<keyword evidence="3 4" id="KW-0862">Zinc</keyword>
<feature type="compositionally biased region" description="Pro residues" evidence="5">
    <location>
        <begin position="400"/>
        <end position="413"/>
    </location>
</feature>
<reference evidence="7" key="1">
    <citation type="submission" date="2023-08" db="EMBL/GenBank/DDBJ databases">
        <authorList>
            <person name="Chen Y."/>
            <person name="Shah S."/>
            <person name="Dougan E. K."/>
            <person name="Thang M."/>
            <person name="Chan C."/>
        </authorList>
    </citation>
    <scope>NUCLEOTIDE SEQUENCE</scope>
</reference>
<keyword evidence="1 4" id="KW-0479">Metal-binding</keyword>
<proteinExistence type="predicted"/>
<evidence type="ECO:0000256" key="3">
    <source>
        <dbReference type="ARBA" id="ARBA00022833"/>
    </source>
</evidence>
<evidence type="ECO:0000256" key="2">
    <source>
        <dbReference type="ARBA" id="ARBA00022771"/>
    </source>
</evidence>
<feature type="zinc finger region" description="C3H1-type" evidence="4">
    <location>
        <begin position="363"/>
        <end position="390"/>
    </location>
</feature>
<protein>
    <recommendedName>
        <fullName evidence="6">C3H1-type domain-containing protein</fullName>
    </recommendedName>
</protein>
<accession>A0AA36NC95</accession>
<dbReference type="InterPro" id="IPR000571">
    <property type="entry name" value="Znf_CCCH"/>
</dbReference>
<dbReference type="Proteomes" id="UP001178507">
    <property type="component" value="Unassembled WGS sequence"/>
</dbReference>
<evidence type="ECO:0000313" key="8">
    <source>
        <dbReference type="Proteomes" id="UP001178507"/>
    </source>
</evidence>
<dbReference type="Pfam" id="PF00642">
    <property type="entry name" value="zf-CCCH"/>
    <property type="match status" value="1"/>
</dbReference>
<evidence type="ECO:0000313" key="7">
    <source>
        <dbReference type="EMBL" id="CAJ1401842.1"/>
    </source>
</evidence>
<dbReference type="SUPFAM" id="SSF90229">
    <property type="entry name" value="CCCH zinc finger"/>
    <property type="match status" value="1"/>
</dbReference>
<dbReference type="PROSITE" id="PS50103">
    <property type="entry name" value="ZF_C3H1"/>
    <property type="match status" value="1"/>
</dbReference>
<keyword evidence="8" id="KW-1185">Reference proteome</keyword>
<dbReference type="AlphaFoldDB" id="A0AA36NC95"/>
<sequence length="616" mass="67672">MSCHGEWSEGLGAGAPPGLDKTWQTRVHVRNTFIEVDEEELAHAERALSGLDLHNAPGRTWRRGHLRCASEPMSFNMSLSVSPFPAMQSGTLQSDSGRNVPAERGRAITAPKSRSQPHVSPTIQESLEEYDDHVRNSMSHPAQLPRYVDVRPVERWRGEPMLVDVGASSSGFTADEGFPSPDWRSATLSMPVQRFRHARQRSRTIQEDQELDAQLADVAAAPAWDVQNVNVRVRNTFIEVDESGSDHCDPTTRAAWKPGHLRCASEPIPSFPTPRERISGFHSRTSSYQEDSLEMDLLAQPLCHDSETQKSGTEIPLMPSQHNMFVDSKLAEHRVAQTLAILPNQQFADPLSSTSKGSSFMTPIKTSPCKWHSRGTCKYGDACRFSHAKKRQSSSEKKPGPLPAGPVPGPHPIPAGAVGTQAQPQPAGLLPGQRPASSSHPRCRSASPVSTTAGSSGEAEPGETAQSSQRPSNLDKSHQVFWCDSRAFKHEFQGLRDELESGIGMTAKSHKTAEKCIRLLKKKQRVRAERGRSLQKARPLVFLVSWANAQELVKFLQEAVHMPPLKVVVLCDTNGPRTRAAAERWAKDVMVIECVAATWPEAVKAVQTLLSSSSLL</sequence>
<evidence type="ECO:0000259" key="6">
    <source>
        <dbReference type="PROSITE" id="PS50103"/>
    </source>
</evidence>